<feature type="compositionally biased region" description="Basic and acidic residues" evidence="1">
    <location>
        <begin position="78"/>
        <end position="91"/>
    </location>
</feature>
<comment type="caution">
    <text evidence="2">The sequence shown here is derived from an EMBL/GenBank/DDBJ whole genome shotgun (WGS) entry which is preliminary data.</text>
</comment>
<sequence>MGLTKKKFSLSSLRLKPASPVVEVDADYDVDTSPPYSPTESEMERPVLNTSLISDLREACAIIVNETNPPDPDEEPEHGEILRKKFEEQKKARNVAQIRATEVKARAEVMPPKAGPRPEPRLSEKEQKAAARKAEDEARRLIARGAQPERRKVAAPQADIRMGKSAMLRREDPQKDQSGKVQPQRHSARRPTENGPSFGPKPEPQTYVPKQVHVPANFDLLAGKRKPSDTYSPKMEPIEPTHTKMSSKALGKRKEVDSASPRSRSQTRSATAIAYLPPVHATIVQNSRSRPMDADHPAFRANRDAENVRPESSSGTRMDYSEQSEGSSKSTTRSNTEYDNHGRPTSTAMTSAIITPGEDKRMEYMRRPSNNSSSQEEELSPQAKAWEAHKIALRIAEEKYQKSGRAARNTSRASKRSRKSRQDSDTEDDRPLSRAGSLAGSITSSINNYLRPRASLDSMRSGRSSASGVSRSESRSSSMSRHSGNGWWKGGGLRRRGSWSSFRSARPEGDHPNKLRKNGEPNLNRPLPALPGLDQYRETKTHIGQLMKAGARGRKKEKQQRPDAAYPAPYQPHQHPGHVKKESISAPILRNSSMERTLHRYRDSQIQPSASHSQIHLRDSSNKSPEKQHSTHQQRTDSEASKSSLKLPKTRSQSRQQQQQQQQPFQEPSSFPRRARGNSNASTSSRRDRDRDRESKLHKPPPPMIRGPSYQKEVDAAVYPRPMQVNKAGNLQKGGREDGRVGVGATKGLKGIWGKRRVAVV</sequence>
<name>A0ABR4ADB0_9LECA</name>
<feature type="compositionally biased region" description="Low complexity" evidence="1">
    <location>
        <begin position="455"/>
        <end position="486"/>
    </location>
</feature>
<protein>
    <submittedName>
        <fullName evidence="2">Uncharacterized protein</fullName>
    </submittedName>
</protein>
<feature type="region of interest" description="Disordered" evidence="1">
    <location>
        <begin position="222"/>
        <end position="385"/>
    </location>
</feature>
<organism evidence="2 3">
    <name type="scientific">Stereocaulon virgatum</name>
    <dbReference type="NCBI Taxonomy" id="373712"/>
    <lineage>
        <taxon>Eukaryota</taxon>
        <taxon>Fungi</taxon>
        <taxon>Dikarya</taxon>
        <taxon>Ascomycota</taxon>
        <taxon>Pezizomycotina</taxon>
        <taxon>Lecanoromycetes</taxon>
        <taxon>OSLEUM clade</taxon>
        <taxon>Lecanoromycetidae</taxon>
        <taxon>Lecanorales</taxon>
        <taxon>Lecanorineae</taxon>
        <taxon>Stereocaulaceae</taxon>
        <taxon>Stereocaulon</taxon>
    </lineage>
</organism>
<feature type="region of interest" description="Disordered" evidence="1">
    <location>
        <begin position="26"/>
        <end position="46"/>
    </location>
</feature>
<dbReference type="Proteomes" id="UP001590950">
    <property type="component" value="Unassembled WGS sequence"/>
</dbReference>
<evidence type="ECO:0000313" key="2">
    <source>
        <dbReference type="EMBL" id="KAL2043753.1"/>
    </source>
</evidence>
<feature type="compositionally biased region" description="Basic and acidic residues" evidence="1">
    <location>
        <begin position="616"/>
        <end position="640"/>
    </location>
</feature>
<feature type="compositionally biased region" description="Polar residues" evidence="1">
    <location>
        <begin position="604"/>
        <end position="614"/>
    </location>
</feature>
<feature type="region of interest" description="Disordered" evidence="1">
    <location>
        <begin position="66"/>
        <end position="208"/>
    </location>
</feature>
<keyword evidence="3" id="KW-1185">Reference proteome</keyword>
<evidence type="ECO:0000313" key="3">
    <source>
        <dbReference type="Proteomes" id="UP001590950"/>
    </source>
</evidence>
<feature type="compositionally biased region" description="Polar residues" evidence="1">
    <location>
        <begin position="310"/>
        <end position="335"/>
    </location>
</feature>
<feature type="compositionally biased region" description="Basic and acidic residues" evidence="1">
    <location>
        <begin position="685"/>
        <end position="697"/>
    </location>
</feature>
<feature type="compositionally biased region" description="Basic and acidic residues" evidence="1">
    <location>
        <begin position="420"/>
        <end position="432"/>
    </location>
</feature>
<feature type="compositionally biased region" description="Low complexity" evidence="1">
    <location>
        <begin position="651"/>
        <end position="672"/>
    </location>
</feature>
<feature type="compositionally biased region" description="Basic and acidic residues" evidence="1">
    <location>
        <begin position="505"/>
        <end position="519"/>
    </location>
</feature>
<dbReference type="EMBL" id="JBEFKJ010000010">
    <property type="protein sequence ID" value="KAL2043753.1"/>
    <property type="molecule type" value="Genomic_DNA"/>
</dbReference>
<reference evidence="2 3" key="1">
    <citation type="submission" date="2024-09" db="EMBL/GenBank/DDBJ databases">
        <title>Rethinking Asexuality: The Enigmatic Case of Functional Sexual Genes in Lepraria (Stereocaulaceae).</title>
        <authorList>
            <person name="Doellman M."/>
            <person name="Sun Y."/>
            <person name="Barcenas-Pena A."/>
            <person name="Lumbsch H.T."/>
            <person name="Grewe F."/>
        </authorList>
    </citation>
    <scope>NUCLEOTIDE SEQUENCE [LARGE SCALE GENOMIC DNA]</scope>
    <source>
        <strain evidence="2 3">Mercado 3170</strain>
    </source>
</reference>
<feature type="region of interest" description="Disordered" evidence="1">
    <location>
        <begin position="397"/>
        <end position="591"/>
    </location>
</feature>
<proteinExistence type="predicted"/>
<feature type="compositionally biased region" description="Basic and acidic residues" evidence="1">
    <location>
        <begin position="357"/>
        <end position="366"/>
    </location>
</feature>
<gene>
    <name evidence="2" type="ORF">N7G274_003272</name>
</gene>
<feature type="compositionally biased region" description="Polar residues" evidence="1">
    <location>
        <begin position="343"/>
        <end position="353"/>
    </location>
</feature>
<feature type="compositionally biased region" description="Basic and acidic residues" evidence="1">
    <location>
        <begin position="116"/>
        <end position="140"/>
    </location>
</feature>
<accession>A0ABR4ADB0</accession>
<feature type="compositionally biased region" description="Basic and acidic residues" evidence="1">
    <location>
        <begin position="168"/>
        <end position="178"/>
    </location>
</feature>
<feature type="compositionally biased region" description="Basic and acidic residues" evidence="1">
    <location>
        <begin position="290"/>
        <end position="309"/>
    </location>
</feature>
<evidence type="ECO:0000256" key="1">
    <source>
        <dbReference type="SAM" id="MobiDB-lite"/>
    </source>
</evidence>
<feature type="compositionally biased region" description="Polar residues" evidence="1">
    <location>
        <begin position="260"/>
        <end position="270"/>
    </location>
</feature>
<feature type="region of interest" description="Disordered" evidence="1">
    <location>
        <begin position="603"/>
        <end position="709"/>
    </location>
</feature>